<dbReference type="EMBL" id="MSKI01000008">
    <property type="protein sequence ID" value="OLO57004.1"/>
    <property type="molecule type" value="Genomic_DNA"/>
</dbReference>
<comment type="caution">
    <text evidence="1">The sequence shown here is derived from an EMBL/GenBank/DDBJ whole genome shotgun (WGS) entry which is preliminary data.</text>
</comment>
<dbReference type="Proteomes" id="UP000186855">
    <property type="component" value="Unassembled WGS sequence"/>
</dbReference>
<accession>A0A1Q8W449</accession>
<sequence length="74" mass="8269">MFGGFSWGEVVRAAQGVRLCSWVMAVRWLVLRTARWFALSGAIAALHPWVPTIASQWPAARRLVVSSRRSSMLV</sequence>
<evidence type="ECO:0000313" key="1">
    <source>
        <dbReference type="EMBL" id="OLO57004.1"/>
    </source>
</evidence>
<name>A0A1Q8W449_9ACTO</name>
<dbReference type="AlphaFoldDB" id="A0A1Q8W449"/>
<organism evidence="1 2">
    <name type="scientific">Actinomyces oris</name>
    <dbReference type="NCBI Taxonomy" id="544580"/>
    <lineage>
        <taxon>Bacteria</taxon>
        <taxon>Bacillati</taxon>
        <taxon>Actinomycetota</taxon>
        <taxon>Actinomycetes</taxon>
        <taxon>Actinomycetales</taxon>
        <taxon>Actinomycetaceae</taxon>
        <taxon>Actinomyces</taxon>
    </lineage>
</organism>
<evidence type="ECO:0000313" key="2">
    <source>
        <dbReference type="Proteomes" id="UP000186855"/>
    </source>
</evidence>
<protein>
    <submittedName>
        <fullName evidence="1">Uncharacterized protein</fullName>
    </submittedName>
</protein>
<reference evidence="1 2" key="1">
    <citation type="submission" date="2016-12" db="EMBL/GenBank/DDBJ databases">
        <title>Genomic comparison of strains in the 'Actinomyces naeslundii' group.</title>
        <authorList>
            <person name="Mughal S.R."/>
            <person name="Do T."/>
            <person name="Gilbert S.C."/>
            <person name="Witherden E.A."/>
            <person name="Didelot X."/>
            <person name="Beighton D."/>
        </authorList>
    </citation>
    <scope>NUCLEOTIDE SEQUENCE [LARGE SCALE GENOMIC DNA]</scope>
    <source>
        <strain evidence="1 2">S24V</strain>
    </source>
</reference>
<gene>
    <name evidence="1" type="ORF">BKH30_00750</name>
</gene>
<proteinExistence type="predicted"/>